<dbReference type="Pfam" id="PF00078">
    <property type="entry name" value="RVT_1"/>
    <property type="match status" value="1"/>
</dbReference>
<dbReference type="EMBL" id="CAKKLH010000011">
    <property type="protein sequence ID" value="CAH0098914.1"/>
    <property type="molecule type" value="Genomic_DNA"/>
</dbReference>
<dbReference type="PANTHER" id="PTHR33050">
    <property type="entry name" value="REVERSE TRANSCRIPTASE DOMAIN-CONTAINING PROTEIN"/>
    <property type="match status" value="1"/>
</dbReference>
<dbReference type="Proteomes" id="UP000789390">
    <property type="component" value="Unassembled WGS sequence"/>
</dbReference>
<feature type="compositionally biased region" description="Basic and acidic residues" evidence="1">
    <location>
        <begin position="20"/>
        <end position="36"/>
    </location>
</feature>
<dbReference type="InterPro" id="IPR043502">
    <property type="entry name" value="DNA/RNA_pol_sf"/>
</dbReference>
<evidence type="ECO:0000313" key="3">
    <source>
        <dbReference type="EMBL" id="CAH0098914.1"/>
    </source>
</evidence>
<keyword evidence="4" id="KW-1185">Reference proteome</keyword>
<dbReference type="CDD" id="cd03714">
    <property type="entry name" value="RT_DIRS1"/>
    <property type="match status" value="1"/>
</dbReference>
<dbReference type="Gene3D" id="3.10.10.10">
    <property type="entry name" value="HIV Type 1 Reverse Transcriptase, subunit A, domain 1"/>
    <property type="match status" value="1"/>
</dbReference>
<reference evidence="3" key="1">
    <citation type="submission" date="2021-11" db="EMBL/GenBank/DDBJ databases">
        <authorList>
            <person name="Schell T."/>
        </authorList>
    </citation>
    <scope>NUCLEOTIDE SEQUENCE</scope>
    <source>
        <strain evidence="3">M5</strain>
    </source>
</reference>
<sequence>MPRREFEDSSSGWEGGEGPPHSEDSSIQDNRSHPQRNEVGLVPGALSLLIQQTMGPRESLEERGEEGRGGEPSVAANPTIAPLADSGLERGEQFLARIVAALKGAKESRKREKLKSSFRTCKRMLKRLRKGTSNKRLKELNKLYSMDVEDDLDFRAPSLDFEILLKCQAKLGTSIGKGVNDVEKVLYKVHQSMLPVFPVLALLESLELGGKPGKAVKHVFELAGRAFYDVSDFRRKNVLSIVGENCMQLIENWDVFDVLEHKNLFGASIIDKLLKSGRLLEALVSLDVEAKKKGGESGGDQRTAQLHQHQQQPRSGARGSGYQGRPYTENFGGGGGASRFVNGAGPSHQQVNVGAGPSHRQFDNGGGWINANHGFVVNAIFDLSLQPFAVSNGFIGGRIKYFSKAWELISADPWILNVVRHGLNLDFEAPPVMVNFPCNAHMSADQLSIGNEEERLLQKGAAVRAILVGGGSFSVHKSLFWPGVGTVGVYKTFEASSGHFEIFGFQGGDNVGAGPSHRQFDNGGGWINANHGFVVNAIFDLSLQPFAVSNGFMGGRIKYFSKAWELISADPMDPLNVVRHGLNLDFEAPPVMVNFPCNAHMSADQLSIGNEEERLLQKGAEVRASRIGFVSSMFIIKKASGGFRPIINLKKLNDFLVYRHFKMKGLPTLKHLIRERDWMVKIDLKDAYLTVPMKEDFHEFLQFLWAGEVFQFTSLCFGLASAPWAFTKLLKPVVAILRSLGFRVVIYLDDLLIVNQCMSGILE</sequence>
<dbReference type="GO" id="GO:0071897">
    <property type="term" value="P:DNA biosynthetic process"/>
    <property type="evidence" value="ECO:0007669"/>
    <property type="project" value="UniProtKB-ARBA"/>
</dbReference>
<accession>A0A8J2RAL8</accession>
<dbReference type="InterPro" id="IPR052055">
    <property type="entry name" value="Hepadnavirus_pol/RT"/>
</dbReference>
<feature type="region of interest" description="Disordered" evidence="1">
    <location>
        <begin position="1"/>
        <end position="79"/>
    </location>
</feature>
<dbReference type="PROSITE" id="PS50878">
    <property type="entry name" value="RT_POL"/>
    <property type="match status" value="1"/>
</dbReference>
<gene>
    <name evidence="3" type="ORF">DGAL_LOCUS1022</name>
</gene>
<name>A0A8J2RAL8_9CRUS</name>
<dbReference type="InterPro" id="IPR043128">
    <property type="entry name" value="Rev_trsase/Diguanyl_cyclase"/>
</dbReference>
<feature type="compositionally biased region" description="Basic and acidic residues" evidence="1">
    <location>
        <begin position="58"/>
        <end position="69"/>
    </location>
</feature>
<feature type="domain" description="Reverse transcriptase" evidence="2">
    <location>
        <begin position="617"/>
        <end position="763"/>
    </location>
</feature>
<dbReference type="Gene3D" id="3.30.70.270">
    <property type="match status" value="1"/>
</dbReference>
<dbReference type="SUPFAM" id="SSF56672">
    <property type="entry name" value="DNA/RNA polymerases"/>
    <property type="match status" value="1"/>
</dbReference>
<protein>
    <recommendedName>
        <fullName evidence="2">Reverse transcriptase domain-containing protein</fullName>
    </recommendedName>
</protein>
<feature type="region of interest" description="Disordered" evidence="1">
    <location>
        <begin position="292"/>
        <end position="328"/>
    </location>
</feature>
<organism evidence="3 4">
    <name type="scientific">Daphnia galeata</name>
    <dbReference type="NCBI Taxonomy" id="27404"/>
    <lineage>
        <taxon>Eukaryota</taxon>
        <taxon>Metazoa</taxon>
        <taxon>Ecdysozoa</taxon>
        <taxon>Arthropoda</taxon>
        <taxon>Crustacea</taxon>
        <taxon>Branchiopoda</taxon>
        <taxon>Diplostraca</taxon>
        <taxon>Cladocera</taxon>
        <taxon>Anomopoda</taxon>
        <taxon>Daphniidae</taxon>
        <taxon>Daphnia</taxon>
    </lineage>
</organism>
<feature type="region of interest" description="Disordered" evidence="1">
    <location>
        <begin position="338"/>
        <end position="357"/>
    </location>
</feature>
<evidence type="ECO:0000313" key="4">
    <source>
        <dbReference type="Proteomes" id="UP000789390"/>
    </source>
</evidence>
<evidence type="ECO:0000259" key="2">
    <source>
        <dbReference type="PROSITE" id="PS50878"/>
    </source>
</evidence>
<dbReference type="OrthoDB" id="6769862at2759"/>
<dbReference type="InterPro" id="IPR000477">
    <property type="entry name" value="RT_dom"/>
</dbReference>
<dbReference type="PANTHER" id="PTHR33050:SF7">
    <property type="entry name" value="RIBONUCLEASE H"/>
    <property type="match status" value="1"/>
</dbReference>
<proteinExistence type="predicted"/>
<comment type="caution">
    <text evidence="3">The sequence shown here is derived from an EMBL/GenBank/DDBJ whole genome shotgun (WGS) entry which is preliminary data.</text>
</comment>
<dbReference type="AlphaFoldDB" id="A0A8J2RAL8"/>
<evidence type="ECO:0000256" key="1">
    <source>
        <dbReference type="SAM" id="MobiDB-lite"/>
    </source>
</evidence>